<keyword evidence="1" id="KW-0472">Membrane</keyword>
<accession>A0A0H5QME8</accession>
<reference evidence="2" key="1">
    <citation type="submission" date="2015-04" db="EMBL/GenBank/DDBJ databases">
        <title>The genome sequence of the plant pathogenic Rhizarian Plasmodiophora brassicae reveals insights in its biotrophic life cycle and the origin of chitin synthesis.</title>
        <authorList>
            <person name="Schwelm A."/>
            <person name="Fogelqvist J."/>
            <person name="Knaust A."/>
            <person name="Julke S."/>
            <person name="Lilja T."/>
            <person name="Dhandapani V."/>
            <person name="Bonilla-Rosso G."/>
            <person name="Karlsson M."/>
            <person name="Shevchenko A."/>
            <person name="Choi S.R."/>
            <person name="Kim H.G."/>
            <person name="Park J.Y."/>
            <person name="Lim Y.P."/>
            <person name="Ludwig-Muller J."/>
            <person name="Dixelius C."/>
        </authorList>
    </citation>
    <scope>NUCLEOTIDE SEQUENCE</scope>
    <source>
        <tissue evidence="2">Potato root galls</tissue>
    </source>
</reference>
<keyword evidence="1" id="KW-0812">Transmembrane</keyword>
<protein>
    <submittedName>
        <fullName evidence="2">Uncharacterized protein</fullName>
    </submittedName>
</protein>
<feature type="transmembrane region" description="Helical" evidence="1">
    <location>
        <begin position="38"/>
        <end position="63"/>
    </location>
</feature>
<sequence length="109" mass="11900">MISARECVCLPYPSLVLSYTAPAPLLICPTPVPVPLSFALLLSLLPLLNLSCLLLLSSFVLLLSLSHLFYSCPSPALLPTHHHHFRNLVRQDVSVASICHDCCSAYRSS</sequence>
<evidence type="ECO:0000256" key="1">
    <source>
        <dbReference type="SAM" id="Phobius"/>
    </source>
</evidence>
<organism evidence="2">
    <name type="scientific">Spongospora subterranea</name>
    <dbReference type="NCBI Taxonomy" id="70186"/>
    <lineage>
        <taxon>Eukaryota</taxon>
        <taxon>Sar</taxon>
        <taxon>Rhizaria</taxon>
        <taxon>Endomyxa</taxon>
        <taxon>Phytomyxea</taxon>
        <taxon>Plasmodiophorida</taxon>
        <taxon>Plasmodiophoridae</taxon>
        <taxon>Spongospora</taxon>
    </lineage>
</organism>
<evidence type="ECO:0000313" key="2">
    <source>
        <dbReference type="EMBL" id="CRZ02752.1"/>
    </source>
</evidence>
<dbReference type="EMBL" id="HACM01002313">
    <property type="protein sequence ID" value="CRZ02755.1"/>
    <property type="molecule type" value="Transcribed_RNA"/>
</dbReference>
<dbReference type="EMBL" id="HACM01002310">
    <property type="protein sequence ID" value="CRZ02752.1"/>
    <property type="molecule type" value="Transcribed_RNA"/>
</dbReference>
<name>A0A0H5QME8_9EUKA</name>
<dbReference type="AlphaFoldDB" id="A0A0H5QME8"/>
<proteinExistence type="predicted"/>
<keyword evidence="1" id="KW-1133">Transmembrane helix</keyword>